<dbReference type="InterPro" id="IPR036322">
    <property type="entry name" value="WD40_repeat_dom_sf"/>
</dbReference>
<dbReference type="Gene3D" id="2.130.10.10">
    <property type="entry name" value="YVTN repeat-like/Quinoprotein amine dehydrogenase"/>
    <property type="match status" value="1"/>
</dbReference>
<protein>
    <submittedName>
        <fullName evidence="2">Uncharacterized protein</fullName>
    </submittedName>
</protein>
<reference evidence="2 3" key="1">
    <citation type="submission" date="2014-06" db="EMBL/GenBank/DDBJ databases">
        <authorList>
            <consortium name="DOE Joint Genome Institute"/>
            <person name="Kuo A."/>
            <person name="Kohler A."/>
            <person name="Nagy L.G."/>
            <person name="Floudas D."/>
            <person name="Copeland A."/>
            <person name="Barry K.W."/>
            <person name="Cichocki N."/>
            <person name="Veneault-Fourrey C."/>
            <person name="LaButti K."/>
            <person name="Lindquist E.A."/>
            <person name="Lipzen A."/>
            <person name="Lundell T."/>
            <person name="Morin E."/>
            <person name="Murat C."/>
            <person name="Sun H."/>
            <person name="Tunlid A."/>
            <person name="Henrissat B."/>
            <person name="Grigoriev I.V."/>
            <person name="Hibbett D.S."/>
            <person name="Martin F."/>
            <person name="Nordberg H.P."/>
            <person name="Cantor M.N."/>
            <person name="Hua S.X."/>
        </authorList>
    </citation>
    <scope>NUCLEOTIDE SEQUENCE [LARGE SCALE GENOMIC DNA]</scope>
    <source>
        <strain evidence="2 3">ATCC 200175</strain>
    </source>
</reference>
<dbReference type="HOGENOM" id="CLU_1722942_0_0_1"/>
<feature type="region of interest" description="Disordered" evidence="1">
    <location>
        <begin position="127"/>
        <end position="152"/>
    </location>
</feature>
<gene>
    <name evidence="2" type="ORF">PAXINDRAFT_22130</name>
</gene>
<dbReference type="AlphaFoldDB" id="A0A0C9SSF8"/>
<name>A0A0C9SSF8_PAXIN</name>
<organism evidence="2 3">
    <name type="scientific">Paxillus involutus ATCC 200175</name>
    <dbReference type="NCBI Taxonomy" id="664439"/>
    <lineage>
        <taxon>Eukaryota</taxon>
        <taxon>Fungi</taxon>
        <taxon>Dikarya</taxon>
        <taxon>Basidiomycota</taxon>
        <taxon>Agaricomycotina</taxon>
        <taxon>Agaricomycetes</taxon>
        <taxon>Agaricomycetidae</taxon>
        <taxon>Boletales</taxon>
        <taxon>Paxilineae</taxon>
        <taxon>Paxillaceae</taxon>
        <taxon>Paxillus</taxon>
    </lineage>
</organism>
<feature type="compositionally biased region" description="Polar residues" evidence="1">
    <location>
        <begin position="135"/>
        <end position="145"/>
    </location>
</feature>
<reference evidence="3" key="2">
    <citation type="submission" date="2015-01" db="EMBL/GenBank/DDBJ databases">
        <title>Evolutionary Origins and Diversification of the Mycorrhizal Mutualists.</title>
        <authorList>
            <consortium name="DOE Joint Genome Institute"/>
            <consortium name="Mycorrhizal Genomics Consortium"/>
            <person name="Kohler A."/>
            <person name="Kuo A."/>
            <person name="Nagy L.G."/>
            <person name="Floudas D."/>
            <person name="Copeland A."/>
            <person name="Barry K.W."/>
            <person name="Cichocki N."/>
            <person name="Veneault-Fourrey C."/>
            <person name="LaButti K."/>
            <person name="Lindquist E.A."/>
            <person name="Lipzen A."/>
            <person name="Lundell T."/>
            <person name="Morin E."/>
            <person name="Murat C."/>
            <person name="Riley R."/>
            <person name="Ohm R."/>
            <person name="Sun H."/>
            <person name="Tunlid A."/>
            <person name="Henrissat B."/>
            <person name="Grigoriev I.V."/>
            <person name="Hibbett D.S."/>
            <person name="Martin F."/>
        </authorList>
    </citation>
    <scope>NUCLEOTIDE SEQUENCE [LARGE SCALE GENOMIC DNA]</scope>
    <source>
        <strain evidence="3">ATCC 200175</strain>
    </source>
</reference>
<dbReference type="Proteomes" id="UP000053647">
    <property type="component" value="Unassembled WGS sequence"/>
</dbReference>
<sequence>MLLALSNALVIRRDGNNAEDTPTFKCFEFDSQTGSLPAERKRRRRLVHSIAVSPSAKFIASGSWDHQVDSVAVPPGDVHLDGGRYDEEVRIWSVKDIPSSLGNTHAPPALRSHVLTHLPDIRLQQVHQARPVSSHGITRTDSPTRSARPPKY</sequence>
<dbReference type="InterPro" id="IPR015943">
    <property type="entry name" value="WD40/YVTN_repeat-like_dom_sf"/>
</dbReference>
<proteinExistence type="predicted"/>
<keyword evidence="3" id="KW-1185">Reference proteome</keyword>
<dbReference type="EMBL" id="KN821703">
    <property type="protein sequence ID" value="KIJ04575.1"/>
    <property type="molecule type" value="Genomic_DNA"/>
</dbReference>
<accession>A0A0C9SSF8</accession>
<evidence type="ECO:0000313" key="2">
    <source>
        <dbReference type="EMBL" id="KIJ04575.1"/>
    </source>
</evidence>
<evidence type="ECO:0000256" key="1">
    <source>
        <dbReference type="SAM" id="MobiDB-lite"/>
    </source>
</evidence>
<dbReference type="SUPFAM" id="SSF50978">
    <property type="entry name" value="WD40 repeat-like"/>
    <property type="match status" value="1"/>
</dbReference>
<evidence type="ECO:0000313" key="3">
    <source>
        <dbReference type="Proteomes" id="UP000053647"/>
    </source>
</evidence>